<evidence type="ECO:0000256" key="2">
    <source>
        <dbReference type="ARBA" id="ARBA00022737"/>
    </source>
</evidence>
<evidence type="ECO:0000256" key="3">
    <source>
        <dbReference type="PROSITE-ProRule" id="PRU00221"/>
    </source>
</evidence>
<keyword evidence="2" id="KW-0677">Repeat</keyword>
<dbReference type="PANTHER" id="PTHR19857">
    <property type="entry name" value="MITOCHONDRIAL DIVISION PROTEIN 1-RELATED"/>
    <property type="match status" value="1"/>
</dbReference>
<name>W6UUE6_ECHGR</name>
<dbReference type="InterPro" id="IPR051179">
    <property type="entry name" value="WD_repeat_multifunction"/>
</dbReference>
<gene>
    <name evidence="4" type="ORF">EGR_00840</name>
</gene>
<evidence type="ECO:0000313" key="5">
    <source>
        <dbReference type="Proteomes" id="UP000019149"/>
    </source>
</evidence>
<organism evidence="4 5">
    <name type="scientific">Echinococcus granulosus</name>
    <name type="common">Hydatid tapeworm</name>
    <dbReference type="NCBI Taxonomy" id="6210"/>
    <lineage>
        <taxon>Eukaryota</taxon>
        <taxon>Metazoa</taxon>
        <taxon>Spiralia</taxon>
        <taxon>Lophotrochozoa</taxon>
        <taxon>Platyhelminthes</taxon>
        <taxon>Cestoda</taxon>
        <taxon>Eucestoda</taxon>
        <taxon>Cyclophyllidea</taxon>
        <taxon>Taeniidae</taxon>
        <taxon>Echinococcus</taxon>
        <taxon>Echinococcus granulosus group</taxon>
    </lineage>
</organism>
<dbReference type="GeneID" id="36336555"/>
<dbReference type="Gene3D" id="2.130.10.10">
    <property type="entry name" value="YVTN repeat-like/Quinoprotein amine dehydrogenase"/>
    <property type="match status" value="1"/>
</dbReference>
<dbReference type="CTD" id="36336555"/>
<dbReference type="SUPFAM" id="SSF50978">
    <property type="entry name" value="WD40 repeat-like"/>
    <property type="match status" value="1"/>
</dbReference>
<keyword evidence="5" id="KW-1185">Reference proteome</keyword>
<dbReference type="RefSeq" id="XP_024355492.1">
    <property type="nucleotide sequence ID" value="XM_024490089.1"/>
</dbReference>
<keyword evidence="1 3" id="KW-0853">WD repeat</keyword>
<dbReference type="InterPro" id="IPR015943">
    <property type="entry name" value="WD40/YVTN_repeat-like_dom_sf"/>
</dbReference>
<dbReference type="OrthoDB" id="538223at2759"/>
<evidence type="ECO:0000313" key="4">
    <source>
        <dbReference type="EMBL" id="EUB64296.1"/>
    </source>
</evidence>
<reference evidence="4 5" key="1">
    <citation type="journal article" date="2013" name="Nat. Genet.">
        <title>The genome of the hydatid tapeworm Echinococcus granulosus.</title>
        <authorList>
            <person name="Zheng H."/>
            <person name="Zhang W."/>
            <person name="Zhang L."/>
            <person name="Zhang Z."/>
            <person name="Li J."/>
            <person name="Lu G."/>
            <person name="Zhu Y."/>
            <person name="Wang Y."/>
            <person name="Huang Y."/>
            <person name="Liu J."/>
            <person name="Kang H."/>
            <person name="Chen J."/>
            <person name="Wang L."/>
            <person name="Chen A."/>
            <person name="Yu S."/>
            <person name="Gao Z."/>
            <person name="Jin L."/>
            <person name="Gu W."/>
            <person name="Wang Z."/>
            <person name="Zhao L."/>
            <person name="Shi B."/>
            <person name="Wen H."/>
            <person name="Lin R."/>
            <person name="Jones M.K."/>
            <person name="Brejova B."/>
            <person name="Vinar T."/>
            <person name="Zhao G."/>
            <person name="McManus D.P."/>
            <person name="Chen Z."/>
            <person name="Zhou Y."/>
            <person name="Wang S."/>
        </authorList>
    </citation>
    <scope>NUCLEOTIDE SEQUENCE [LARGE SCALE GENOMIC DNA]</scope>
</reference>
<protein>
    <submittedName>
        <fullName evidence="4">WD repeat, SAM and U-box domain-containing protein</fullName>
    </submittedName>
</protein>
<dbReference type="InterPro" id="IPR036322">
    <property type="entry name" value="WD40_repeat_dom_sf"/>
</dbReference>
<dbReference type="STRING" id="6210.W6UUE6"/>
<dbReference type="InterPro" id="IPR001680">
    <property type="entry name" value="WD40_rpt"/>
</dbReference>
<dbReference type="Proteomes" id="UP000019149">
    <property type="component" value="Unassembled WGS sequence"/>
</dbReference>
<comment type="caution">
    <text evidence="4">The sequence shown here is derived from an EMBL/GenBank/DDBJ whole genome shotgun (WGS) entry which is preliminary data.</text>
</comment>
<dbReference type="Pfam" id="PF00400">
    <property type="entry name" value="WD40"/>
    <property type="match status" value="2"/>
</dbReference>
<feature type="repeat" description="WD" evidence="3">
    <location>
        <begin position="135"/>
        <end position="176"/>
    </location>
</feature>
<dbReference type="PROSITE" id="PS50082">
    <property type="entry name" value="WD_REPEATS_2"/>
    <property type="match status" value="1"/>
</dbReference>
<evidence type="ECO:0000256" key="1">
    <source>
        <dbReference type="ARBA" id="ARBA00022574"/>
    </source>
</evidence>
<dbReference type="AlphaFoldDB" id="W6UUE6"/>
<dbReference type="SMART" id="SM00320">
    <property type="entry name" value="WD40"/>
    <property type="match status" value="4"/>
</dbReference>
<dbReference type="KEGG" id="egl:EGR_00840"/>
<dbReference type="EMBL" id="APAU02000003">
    <property type="protein sequence ID" value="EUB64296.1"/>
    <property type="molecule type" value="Genomic_DNA"/>
</dbReference>
<accession>W6UUE6</accession>
<sequence>MNLDSSVTYCTPTRVACCTSRKGDISLIHLDKAAVTSTLSTPRLQLSAVAFSSDGSGLAVSSLSGHMLVGKVDQTENNEQLPRFSFIKRQRLQDGIALCLDWHCAGECIATGGLDSFVRTFALEKSLTGSEERRFESHKAPVMGTTFFVDGFTFASCDSDGVVLKWDLRNSSQVVQLIGEMLYGHGRNCIRYSPEGNHLLTGNTDGSLTLFNLITNKVEFYKHISKNVAEMPDIANGDLETKVIVED</sequence>
<proteinExistence type="predicted"/>